<evidence type="ECO:0000256" key="1">
    <source>
        <dbReference type="ARBA" id="ARBA00004167"/>
    </source>
</evidence>
<sequence length="300" mass="31560">MAKLSCTVRSNDDTDQPRNSPLAIAGVLLLVLGTVGVIGLSGRATQPVAGVAIAVARPSGAVVAAPPDAAPAGALADPLLAGAVRLSPGSCELPRLGRAATRMRAFYDAMLDCLDSGWRPALRQAGVRFRAAGLDVTSEATSDCGKTPDEEQATAFYCGADRIIYLPRDRLLRYIGLYEPAHLAVLAHEYGHHVQNLSGTLGAVEELLADVRAGSPRELELTRRIELQANCFAGLFLASVSGRGSVTPREAARAVDDFGNSLDSRTHGTARNQLRWARAGFEGRTAKACDTWSAAAEDVA</sequence>
<evidence type="ECO:0000256" key="2">
    <source>
        <dbReference type="ARBA" id="ARBA00022692"/>
    </source>
</evidence>
<name>H5X0T6_9PSEU</name>
<dbReference type="InterPro" id="IPR007343">
    <property type="entry name" value="Uncharacterised_pept_Zn_put"/>
</dbReference>
<keyword evidence="4 5" id="KW-0472">Membrane</keyword>
<proteinExistence type="predicted"/>
<evidence type="ECO:0000256" key="3">
    <source>
        <dbReference type="ARBA" id="ARBA00022989"/>
    </source>
</evidence>
<keyword evidence="6" id="KW-0378">Hydrolase</keyword>
<dbReference type="EMBL" id="CM001439">
    <property type="protein sequence ID" value="EHR51936.1"/>
    <property type="molecule type" value="Genomic_DNA"/>
</dbReference>
<dbReference type="PANTHER" id="PTHR30168:SF0">
    <property type="entry name" value="INNER MEMBRANE PROTEIN"/>
    <property type="match status" value="1"/>
</dbReference>
<feature type="transmembrane region" description="Helical" evidence="5">
    <location>
        <begin position="20"/>
        <end position="40"/>
    </location>
</feature>
<evidence type="ECO:0000256" key="4">
    <source>
        <dbReference type="ARBA" id="ARBA00023136"/>
    </source>
</evidence>
<gene>
    <name evidence="6" type="ORF">SacmaDRAFT_3723</name>
</gene>
<evidence type="ECO:0000313" key="7">
    <source>
        <dbReference type="Proteomes" id="UP000004926"/>
    </source>
</evidence>
<dbReference type="GO" id="GO:0008237">
    <property type="term" value="F:metallopeptidase activity"/>
    <property type="evidence" value="ECO:0007669"/>
    <property type="project" value="UniProtKB-KW"/>
</dbReference>
<protein>
    <submittedName>
        <fullName evidence="6">Putative metalloprotease</fullName>
    </submittedName>
</protein>
<reference evidence="6 7" key="1">
    <citation type="journal article" date="2012" name="Stand. Genomic Sci.">
        <title>Genome sequence of the ocean sediment bacterium Saccharomonospora marina type strain (XMU15(T)).</title>
        <authorList>
            <person name="Klenk H.P."/>
            <person name="Lu M."/>
            <person name="Lucas S."/>
            <person name="Lapidus A."/>
            <person name="Copeland A."/>
            <person name="Pitluck S."/>
            <person name="Goodwin L.A."/>
            <person name="Han C."/>
            <person name="Tapia R."/>
            <person name="Brambilla E.M."/>
            <person name="Potter G."/>
            <person name="Land M."/>
            <person name="Ivanova N."/>
            <person name="Rohde M."/>
            <person name="Goker M."/>
            <person name="Detter J.C."/>
            <person name="Li W.J."/>
            <person name="Kyrpides N.C."/>
            <person name="Woyke T."/>
        </authorList>
    </citation>
    <scope>NUCLEOTIDE SEQUENCE [LARGE SCALE GENOMIC DNA]</scope>
    <source>
        <strain evidence="6 7">XMU15</strain>
    </source>
</reference>
<organism evidence="6 7">
    <name type="scientific">Saccharomonospora marina XMU15</name>
    <dbReference type="NCBI Taxonomy" id="882083"/>
    <lineage>
        <taxon>Bacteria</taxon>
        <taxon>Bacillati</taxon>
        <taxon>Actinomycetota</taxon>
        <taxon>Actinomycetes</taxon>
        <taxon>Pseudonocardiales</taxon>
        <taxon>Pseudonocardiaceae</taxon>
        <taxon>Saccharomonospora</taxon>
    </lineage>
</organism>
<dbReference type="STRING" id="882083.SacmaDRAFT_3723"/>
<accession>H5X0T6</accession>
<keyword evidence="6" id="KW-0482">Metalloprotease</keyword>
<dbReference type="Proteomes" id="UP000004926">
    <property type="component" value="Chromosome"/>
</dbReference>
<keyword evidence="3 5" id="KW-1133">Transmembrane helix</keyword>
<keyword evidence="2 5" id="KW-0812">Transmembrane</keyword>
<dbReference type="HOGENOM" id="CLU_050836_0_0_11"/>
<evidence type="ECO:0000313" key="6">
    <source>
        <dbReference type="EMBL" id="EHR51936.1"/>
    </source>
</evidence>
<dbReference type="GO" id="GO:0016020">
    <property type="term" value="C:membrane"/>
    <property type="evidence" value="ECO:0007669"/>
    <property type="project" value="UniProtKB-SubCell"/>
</dbReference>
<keyword evidence="6" id="KW-0645">Protease</keyword>
<dbReference type="eggNOG" id="COG2321">
    <property type="taxonomic scope" value="Bacteria"/>
</dbReference>
<dbReference type="Pfam" id="PF04228">
    <property type="entry name" value="Zn_peptidase"/>
    <property type="match status" value="1"/>
</dbReference>
<dbReference type="AlphaFoldDB" id="H5X0T6"/>
<keyword evidence="7" id="KW-1185">Reference proteome</keyword>
<dbReference type="PANTHER" id="PTHR30168">
    <property type="entry name" value="PUTATIVE MEMBRANE PROTEIN YPFJ"/>
    <property type="match status" value="1"/>
</dbReference>
<evidence type="ECO:0000256" key="5">
    <source>
        <dbReference type="SAM" id="Phobius"/>
    </source>
</evidence>
<dbReference type="GO" id="GO:0006508">
    <property type="term" value="P:proteolysis"/>
    <property type="evidence" value="ECO:0007669"/>
    <property type="project" value="UniProtKB-KW"/>
</dbReference>
<comment type="subcellular location">
    <subcellularLocation>
        <location evidence="1">Membrane</location>
        <topology evidence="1">Single-pass membrane protein</topology>
    </subcellularLocation>
</comment>